<sequence>MLGCNPRVPEYRNGVNQCKLTFNGHRLQTSPCSFGDKPTRREHHALPDSLLRRGGERDFSPRENMTEYMTFGMDITVHPVQASSSKLERDIIKHRWQQEFA</sequence>
<proteinExistence type="predicted"/>
<organism evidence="1 2">
    <name type="scientific">Synaphobranchus kaupii</name>
    <name type="common">Kaup's arrowtooth eel</name>
    <dbReference type="NCBI Taxonomy" id="118154"/>
    <lineage>
        <taxon>Eukaryota</taxon>
        <taxon>Metazoa</taxon>
        <taxon>Chordata</taxon>
        <taxon>Craniata</taxon>
        <taxon>Vertebrata</taxon>
        <taxon>Euteleostomi</taxon>
        <taxon>Actinopterygii</taxon>
        <taxon>Neopterygii</taxon>
        <taxon>Teleostei</taxon>
        <taxon>Anguilliformes</taxon>
        <taxon>Synaphobranchidae</taxon>
        <taxon>Synaphobranchus</taxon>
    </lineage>
</organism>
<dbReference type="Proteomes" id="UP001152622">
    <property type="component" value="Chromosome 8"/>
</dbReference>
<name>A0A9Q1F7V7_SYNKA</name>
<comment type="caution">
    <text evidence="1">The sequence shown here is derived from an EMBL/GenBank/DDBJ whole genome shotgun (WGS) entry which is preliminary data.</text>
</comment>
<evidence type="ECO:0000313" key="2">
    <source>
        <dbReference type="Proteomes" id="UP001152622"/>
    </source>
</evidence>
<accession>A0A9Q1F7V7</accession>
<keyword evidence="2" id="KW-1185">Reference proteome</keyword>
<gene>
    <name evidence="1" type="ORF">SKAU_G00241990</name>
</gene>
<dbReference type="EMBL" id="JAINUF010000008">
    <property type="protein sequence ID" value="KAJ8352723.1"/>
    <property type="molecule type" value="Genomic_DNA"/>
</dbReference>
<dbReference type="AlphaFoldDB" id="A0A9Q1F7V7"/>
<protein>
    <submittedName>
        <fullName evidence="1">Uncharacterized protein</fullName>
    </submittedName>
</protein>
<reference evidence="1" key="1">
    <citation type="journal article" date="2023" name="Science">
        <title>Genome structures resolve the early diversification of teleost fishes.</title>
        <authorList>
            <person name="Parey E."/>
            <person name="Louis A."/>
            <person name="Montfort J."/>
            <person name="Bouchez O."/>
            <person name="Roques C."/>
            <person name="Iampietro C."/>
            <person name="Lluch J."/>
            <person name="Castinel A."/>
            <person name="Donnadieu C."/>
            <person name="Desvignes T."/>
            <person name="Floi Bucao C."/>
            <person name="Jouanno E."/>
            <person name="Wen M."/>
            <person name="Mejri S."/>
            <person name="Dirks R."/>
            <person name="Jansen H."/>
            <person name="Henkel C."/>
            <person name="Chen W.J."/>
            <person name="Zahm M."/>
            <person name="Cabau C."/>
            <person name="Klopp C."/>
            <person name="Thompson A.W."/>
            <person name="Robinson-Rechavi M."/>
            <person name="Braasch I."/>
            <person name="Lecointre G."/>
            <person name="Bobe J."/>
            <person name="Postlethwait J.H."/>
            <person name="Berthelot C."/>
            <person name="Roest Crollius H."/>
            <person name="Guiguen Y."/>
        </authorList>
    </citation>
    <scope>NUCLEOTIDE SEQUENCE</scope>
    <source>
        <strain evidence="1">WJC10195</strain>
    </source>
</reference>
<evidence type="ECO:0000313" key="1">
    <source>
        <dbReference type="EMBL" id="KAJ8352723.1"/>
    </source>
</evidence>